<proteinExistence type="predicted"/>
<keyword evidence="1" id="KW-0812">Transmembrane</keyword>
<keyword evidence="1" id="KW-1133">Transmembrane helix</keyword>
<keyword evidence="3" id="KW-1185">Reference proteome</keyword>
<organism evidence="2 3">
    <name type="scientific">Hypsizygus marmoreus</name>
    <name type="common">White beech mushroom</name>
    <name type="synonym">Agaricus marmoreus</name>
    <dbReference type="NCBI Taxonomy" id="39966"/>
    <lineage>
        <taxon>Eukaryota</taxon>
        <taxon>Fungi</taxon>
        <taxon>Dikarya</taxon>
        <taxon>Basidiomycota</taxon>
        <taxon>Agaricomycotina</taxon>
        <taxon>Agaricomycetes</taxon>
        <taxon>Agaricomycetidae</taxon>
        <taxon>Agaricales</taxon>
        <taxon>Tricholomatineae</taxon>
        <taxon>Lyophyllaceae</taxon>
        <taxon>Hypsizygus</taxon>
    </lineage>
</organism>
<accession>A0A369JP61</accession>
<evidence type="ECO:0000313" key="3">
    <source>
        <dbReference type="Proteomes" id="UP000076154"/>
    </source>
</evidence>
<evidence type="ECO:0000313" key="2">
    <source>
        <dbReference type="EMBL" id="RDB23010.1"/>
    </source>
</evidence>
<dbReference type="InParanoid" id="A0A369JP61"/>
<evidence type="ECO:0000256" key="1">
    <source>
        <dbReference type="SAM" id="Phobius"/>
    </source>
</evidence>
<name>A0A369JP61_HYPMA</name>
<protein>
    <submittedName>
        <fullName evidence="2">Uncharacterized protein</fullName>
    </submittedName>
</protein>
<reference evidence="2" key="1">
    <citation type="submission" date="2018-04" db="EMBL/GenBank/DDBJ databases">
        <title>Whole genome sequencing of Hypsizygus marmoreus.</title>
        <authorList>
            <person name="Choi I.-G."/>
            <person name="Min B."/>
            <person name="Kim J.-G."/>
            <person name="Kim S."/>
            <person name="Oh Y.-L."/>
            <person name="Kong W.-S."/>
            <person name="Park H."/>
            <person name="Jeong J."/>
            <person name="Song E.-S."/>
        </authorList>
    </citation>
    <scope>NUCLEOTIDE SEQUENCE [LARGE SCALE GENOMIC DNA]</scope>
    <source>
        <strain evidence="2">51987-8</strain>
    </source>
</reference>
<gene>
    <name evidence="2" type="ORF">Hypma_009749</name>
</gene>
<feature type="transmembrane region" description="Helical" evidence="1">
    <location>
        <begin position="31"/>
        <end position="51"/>
    </location>
</feature>
<sequence length="275" mass="30696">MPARYSILRLDEDDIAAHLHDDVAQAAKDYLPLWLSISCCLTILSVLASLFTPRTGQLRSRAFTLELANHLYQPNVYIGLERLNDTVLKAALPDRLDIFPHVFAPVSNVEPGRVFPNDGNARVTFNGLVSPGEPHIIIDKNTSMIAQIRVQDYGFARCAIASTIPDPTLLVAQNRTLKLSPNAPPIDIWILDSSSGQLDLKTLSWRNRPARIAHVSTLAVRPNEEMRSAEFDCGTTGLLRTFEFSCTHDACNIEFWQGQPETKPRMAFTFVQMPL</sequence>
<dbReference type="AlphaFoldDB" id="A0A369JP61"/>
<dbReference type="OrthoDB" id="3350619at2759"/>
<keyword evidence="1" id="KW-0472">Membrane</keyword>
<dbReference type="EMBL" id="LUEZ02000048">
    <property type="protein sequence ID" value="RDB23010.1"/>
    <property type="molecule type" value="Genomic_DNA"/>
</dbReference>
<comment type="caution">
    <text evidence="2">The sequence shown here is derived from an EMBL/GenBank/DDBJ whole genome shotgun (WGS) entry which is preliminary data.</text>
</comment>
<dbReference type="Proteomes" id="UP000076154">
    <property type="component" value="Unassembled WGS sequence"/>
</dbReference>